<dbReference type="GO" id="GO:0006400">
    <property type="term" value="P:tRNA modification"/>
    <property type="evidence" value="ECO:0007669"/>
    <property type="project" value="InterPro"/>
</dbReference>
<evidence type="ECO:0000256" key="2">
    <source>
        <dbReference type="ARBA" id="ARBA00010113"/>
    </source>
</evidence>
<gene>
    <name evidence="13" type="ORF">DVR12_04190</name>
</gene>
<evidence type="ECO:0000256" key="9">
    <source>
        <dbReference type="ARBA" id="ARBA00022842"/>
    </source>
</evidence>
<dbReference type="Pfam" id="PF14413">
    <property type="entry name" value="Thg1C"/>
    <property type="match status" value="1"/>
</dbReference>
<dbReference type="EC" id="2.7.7.79" evidence="3"/>
<dbReference type="Proteomes" id="UP000260644">
    <property type="component" value="Unassembled WGS sequence"/>
</dbReference>
<comment type="caution">
    <text evidence="13">The sequence shown here is derived from an EMBL/GenBank/DDBJ whole genome shotgun (WGS) entry which is preliminary data.</text>
</comment>
<evidence type="ECO:0000256" key="5">
    <source>
        <dbReference type="ARBA" id="ARBA00022694"/>
    </source>
</evidence>
<keyword evidence="4 13" id="KW-0808">Transferase</keyword>
<reference evidence="13 14" key="1">
    <citation type="submission" date="2018-07" db="EMBL/GenBank/DDBJ databases">
        <title>Chitinophaga K2CV101002-2 sp. nov., isolated from a monsoon evergreen broad-leaved forest soil.</title>
        <authorList>
            <person name="Lv Y."/>
        </authorList>
    </citation>
    <scope>NUCLEOTIDE SEQUENCE [LARGE SCALE GENOMIC DNA]</scope>
    <source>
        <strain evidence="13 14">GDMCC 1.1288</strain>
    </source>
</reference>
<dbReference type="PANTHER" id="PTHR12729">
    <property type="entry name" value="TRNA(HIS) GUANYLYLTRANSFERASE-RELATED"/>
    <property type="match status" value="1"/>
</dbReference>
<evidence type="ECO:0000256" key="7">
    <source>
        <dbReference type="ARBA" id="ARBA00022723"/>
    </source>
</evidence>
<keyword evidence="14" id="KW-1185">Reference proteome</keyword>
<dbReference type="GO" id="GO:0005525">
    <property type="term" value="F:GTP binding"/>
    <property type="evidence" value="ECO:0007669"/>
    <property type="project" value="UniProtKB-KW"/>
</dbReference>
<accession>A0A3E1YHZ3</accession>
<evidence type="ECO:0000259" key="11">
    <source>
        <dbReference type="Pfam" id="PF04446"/>
    </source>
</evidence>
<evidence type="ECO:0000256" key="4">
    <source>
        <dbReference type="ARBA" id="ARBA00022679"/>
    </source>
</evidence>
<dbReference type="RefSeq" id="WP_116974183.1">
    <property type="nucleotide sequence ID" value="NZ_QPMM01000001.1"/>
</dbReference>
<keyword evidence="10" id="KW-0342">GTP-binding</keyword>
<dbReference type="InterPro" id="IPR024956">
    <property type="entry name" value="tRNAHis_GuaTrfase_cat"/>
</dbReference>
<evidence type="ECO:0000256" key="3">
    <source>
        <dbReference type="ARBA" id="ARBA00012511"/>
    </source>
</evidence>
<evidence type="ECO:0000313" key="13">
    <source>
        <dbReference type="EMBL" id="RFS26991.1"/>
    </source>
</evidence>
<sequence>MKFDDLDSKMRIYETQNDISVLPGMYLIARIDGRGFTKLTKEQHNFEKPFDKRFNNIMIETLQHLMNCGFNVIYGYTQSDEISLLFHFNENSFARKRRKFISLLAGEASAKFSVLLGDVAAFDCRIIELPNASLVLDYFRWRQEDAHRNSLSAHCYWLLRQNGQTPVIATQHINKMSSADKNEMLFSYGINFNELPSWQKRGIGIYWKNVIKEGLNPIDNTLIKVERRKMFIDEELPIKEKYDQFIESILNS</sequence>
<feature type="domain" description="tRNAHis guanylyltransferase catalytic" evidence="11">
    <location>
        <begin position="8"/>
        <end position="130"/>
    </location>
</feature>
<keyword evidence="9" id="KW-0460">Magnesium</keyword>
<evidence type="ECO:0000256" key="8">
    <source>
        <dbReference type="ARBA" id="ARBA00022741"/>
    </source>
</evidence>
<dbReference type="AlphaFoldDB" id="A0A3E1YHZ3"/>
<evidence type="ECO:0000313" key="14">
    <source>
        <dbReference type="Proteomes" id="UP000260644"/>
    </source>
</evidence>
<keyword evidence="5" id="KW-0819">tRNA processing</keyword>
<comment type="similarity">
    <text evidence="2">Belongs to the tRNA(His) guanylyltransferase family.</text>
</comment>
<feature type="domain" description="Thg1 C-terminal" evidence="12">
    <location>
        <begin position="135"/>
        <end position="215"/>
    </location>
</feature>
<keyword evidence="6 13" id="KW-0548">Nucleotidyltransferase</keyword>
<dbReference type="PANTHER" id="PTHR12729:SF6">
    <property type="entry name" value="TRNA(HIS) GUANYLYLTRANSFERASE-RELATED"/>
    <property type="match status" value="1"/>
</dbReference>
<dbReference type="GO" id="GO:0008193">
    <property type="term" value="F:tRNA guanylyltransferase activity"/>
    <property type="evidence" value="ECO:0007669"/>
    <property type="project" value="UniProtKB-EC"/>
</dbReference>
<dbReference type="Gene3D" id="3.30.70.3000">
    <property type="match status" value="1"/>
</dbReference>
<dbReference type="GO" id="GO:0000287">
    <property type="term" value="F:magnesium ion binding"/>
    <property type="evidence" value="ECO:0007669"/>
    <property type="project" value="InterPro"/>
</dbReference>
<dbReference type="InterPro" id="IPR007537">
    <property type="entry name" value="tRNAHis_GuaTrfase_Thg1"/>
</dbReference>
<dbReference type="OrthoDB" id="4547336at2"/>
<organism evidence="13 14">
    <name type="scientific">Chitinophaga silvatica</name>
    <dbReference type="NCBI Taxonomy" id="2282649"/>
    <lineage>
        <taxon>Bacteria</taxon>
        <taxon>Pseudomonadati</taxon>
        <taxon>Bacteroidota</taxon>
        <taxon>Chitinophagia</taxon>
        <taxon>Chitinophagales</taxon>
        <taxon>Chitinophagaceae</taxon>
        <taxon>Chitinophaga</taxon>
    </lineage>
</organism>
<protein>
    <recommendedName>
        <fullName evidence="3">tRNA(His) guanylyltransferase</fullName>
        <ecNumber evidence="3">2.7.7.79</ecNumber>
    </recommendedName>
</protein>
<evidence type="ECO:0000256" key="6">
    <source>
        <dbReference type="ARBA" id="ARBA00022695"/>
    </source>
</evidence>
<dbReference type="InterPro" id="IPR025845">
    <property type="entry name" value="Thg1_C_dom"/>
</dbReference>
<evidence type="ECO:0000259" key="12">
    <source>
        <dbReference type="Pfam" id="PF14413"/>
    </source>
</evidence>
<dbReference type="InterPro" id="IPR038469">
    <property type="entry name" value="tRNAHis_GuaTrfase_Thg1_sf"/>
</dbReference>
<keyword evidence="8" id="KW-0547">Nucleotide-binding</keyword>
<keyword evidence="7" id="KW-0479">Metal-binding</keyword>
<name>A0A3E1YHZ3_9BACT</name>
<evidence type="ECO:0000256" key="10">
    <source>
        <dbReference type="ARBA" id="ARBA00023134"/>
    </source>
</evidence>
<comment type="cofactor">
    <cofactor evidence="1">
        <name>Mg(2+)</name>
        <dbReference type="ChEBI" id="CHEBI:18420"/>
    </cofactor>
</comment>
<dbReference type="EMBL" id="QPMM01000001">
    <property type="protein sequence ID" value="RFS26991.1"/>
    <property type="molecule type" value="Genomic_DNA"/>
</dbReference>
<evidence type="ECO:0000256" key="1">
    <source>
        <dbReference type="ARBA" id="ARBA00001946"/>
    </source>
</evidence>
<proteinExistence type="inferred from homology"/>
<dbReference type="Pfam" id="PF04446">
    <property type="entry name" value="Thg1"/>
    <property type="match status" value="1"/>
</dbReference>